<gene>
    <name evidence="1" type="ORF">HZU72_18535</name>
</gene>
<proteinExistence type="predicted"/>
<dbReference type="AlphaFoldDB" id="A0A7Z0SPX1"/>
<dbReference type="Pfam" id="PF06711">
    <property type="entry name" value="DUF1198"/>
    <property type="match status" value="1"/>
</dbReference>
<comment type="caution">
    <text evidence="1">The sequence shown here is derived from an EMBL/GenBank/DDBJ whole genome shotgun (WGS) entry which is preliminary data.</text>
</comment>
<accession>A0A7Z0SPX1</accession>
<dbReference type="Proteomes" id="UP000520876">
    <property type="component" value="Unassembled WGS sequence"/>
</dbReference>
<evidence type="ECO:0000313" key="2">
    <source>
        <dbReference type="Proteomes" id="UP000520876"/>
    </source>
</evidence>
<dbReference type="RefSeq" id="WP_180094784.1">
    <property type="nucleotide sequence ID" value="NZ_JACCGK010000017.1"/>
</dbReference>
<dbReference type="EMBL" id="JACCGK010000017">
    <property type="protein sequence ID" value="NYT74406.1"/>
    <property type="molecule type" value="Genomic_DNA"/>
</dbReference>
<keyword evidence="2" id="KW-1185">Reference proteome</keyword>
<sequence length="138" mass="15759">MTWYILIGVVVVLFFGYKLTTAKPRKAANIIALSLGIKRQFVDNMLSAMGPERGRLFVQNIVNWGDKDNCGVYTFVVYQIMKNDSEQNIKWWKSKLIENNIDPKMEYSKAEAAFAYLKDSGADRSQIDNFIGVYNSIS</sequence>
<organism evidence="1 2">
    <name type="scientific">Vreelandella sedimenti</name>
    <dbReference type="NCBI Taxonomy" id="2729618"/>
    <lineage>
        <taxon>Bacteria</taxon>
        <taxon>Pseudomonadati</taxon>
        <taxon>Pseudomonadota</taxon>
        <taxon>Gammaproteobacteria</taxon>
        <taxon>Oceanospirillales</taxon>
        <taxon>Halomonadaceae</taxon>
        <taxon>Vreelandella</taxon>
    </lineage>
</organism>
<reference evidence="1 2" key="1">
    <citation type="submission" date="2020-07" db="EMBL/GenBank/DDBJ databases">
        <title>Halomonas sp. QX-2 draft genome sequence.</title>
        <authorList>
            <person name="Qiu X."/>
        </authorList>
    </citation>
    <scope>NUCLEOTIDE SEQUENCE [LARGE SCALE GENOMIC DNA]</scope>
    <source>
        <strain evidence="1 2">QX-2</strain>
    </source>
</reference>
<evidence type="ECO:0000313" key="1">
    <source>
        <dbReference type="EMBL" id="NYT74406.1"/>
    </source>
</evidence>
<dbReference type="InterPro" id="IPR009587">
    <property type="entry name" value="DUF1198"/>
</dbReference>
<protein>
    <submittedName>
        <fullName evidence="1">DUF1198 family protein</fullName>
    </submittedName>
</protein>
<name>A0A7Z0SPX1_9GAMM</name>